<protein>
    <submittedName>
        <fullName evidence="3">Sugar transferase</fullName>
    </submittedName>
</protein>
<comment type="caution">
    <text evidence="3">The sequence shown here is derived from an EMBL/GenBank/DDBJ whole genome shotgun (WGS) entry which is preliminary data.</text>
</comment>
<dbReference type="Pfam" id="PF02397">
    <property type="entry name" value="Bac_transf"/>
    <property type="match status" value="1"/>
</dbReference>
<evidence type="ECO:0000313" key="4">
    <source>
        <dbReference type="Proteomes" id="UP000587396"/>
    </source>
</evidence>
<keyword evidence="4" id="KW-1185">Reference proteome</keyword>
<accession>A0A842JEA0</accession>
<dbReference type="PANTHER" id="PTHR30576:SF0">
    <property type="entry name" value="UNDECAPRENYL-PHOSPHATE N-ACETYLGALACTOSAMINYL 1-PHOSPHATE TRANSFERASE-RELATED"/>
    <property type="match status" value="1"/>
</dbReference>
<comment type="similarity">
    <text evidence="1">Belongs to the bacterial sugar transferase family.</text>
</comment>
<feature type="domain" description="Bacterial sugar transferase" evidence="2">
    <location>
        <begin position="60"/>
        <end position="239"/>
    </location>
</feature>
<evidence type="ECO:0000313" key="3">
    <source>
        <dbReference type="EMBL" id="MBC2890007.1"/>
    </source>
</evidence>
<evidence type="ECO:0000256" key="1">
    <source>
        <dbReference type="ARBA" id="ARBA00006464"/>
    </source>
</evidence>
<gene>
    <name evidence="3" type="ORF">H7313_11750</name>
</gene>
<dbReference type="RefSeq" id="WP_185905768.1">
    <property type="nucleotide sequence ID" value="NZ_JACMSE010000009.1"/>
</dbReference>
<proteinExistence type="inferred from homology"/>
<dbReference type="Proteomes" id="UP000587396">
    <property type="component" value="Unassembled WGS sequence"/>
</dbReference>
<dbReference type="InterPro" id="IPR003362">
    <property type="entry name" value="Bact_transf"/>
</dbReference>
<dbReference type="PANTHER" id="PTHR30576">
    <property type="entry name" value="COLANIC BIOSYNTHESIS UDP-GLUCOSE LIPID CARRIER TRANSFERASE"/>
    <property type="match status" value="1"/>
</dbReference>
<sequence length="245" mass="26818">MAVGVEEAPLDGGGAGAAAYDETLESPIPRDVLEALLPGDDVVEVEEPEVGGCLGYRFAKRAFDLASCSAALVVLAIPMAVIAARIRMESPGPAIYAQRRVGLGGREFSIYKFRSMYTDAEARGAQWAADGDPRVTPFGRTLRRTRLDEIPQFWNVVKGDMSLVGPRPERPAFCEEFERRIRGWRHRTLVKPGISGLAQVTGGYALLPKEKILLDMEYIKHRSVRTDLAVIAKTLKTVFTGDGAR</sequence>
<name>A0A842JEA0_9ACTN</name>
<dbReference type="GO" id="GO:0016780">
    <property type="term" value="F:phosphotransferase activity, for other substituted phosphate groups"/>
    <property type="evidence" value="ECO:0007669"/>
    <property type="project" value="TreeGrafter"/>
</dbReference>
<dbReference type="EMBL" id="JACMSE010000009">
    <property type="protein sequence ID" value="MBC2890007.1"/>
    <property type="molecule type" value="Genomic_DNA"/>
</dbReference>
<keyword evidence="3" id="KW-0808">Transferase</keyword>
<dbReference type="AlphaFoldDB" id="A0A842JEA0"/>
<organism evidence="3 4">
    <name type="scientific">Gordonibacter massiliensis</name>
    <name type="common">ex Traore et al. 2017</name>
    <dbReference type="NCBI Taxonomy" id="1841863"/>
    <lineage>
        <taxon>Bacteria</taxon>
        <taxon>Bacillati</taxon>
        <taxon>Actinomycetota</taxon>
        <taxon>Coriobacteriia</taxon>
        <taxon>Eggerthellales</taxon>
        <taxon>Eggerthellaceae</taxon>
        <taxon>Gordonibacter</taxon>
    </lineage>
</organism>
<evidence type="ECO:0000259" key="2">
    <source>
        <dbReference type="Pfam" id="PF02397"/>
    </source>
</evidence>
<reference evidence="3 4" key="1">
    <citation type="submission" date="2020-08" db="EMBL/GenBank/DDBJ databases">
        <authorList>
            <person name="Liu C."/>
            <person name="Sun Q."/>
        </authorList>
    </citation>
    <scope>NUCLEOTIDE SEQUENCE [LARGE SCALE GENOMIC DNA]</scope>
    <source>
        <strain evidence="3 4">N22</strain>
    </source>
</reference>